<dbReference type="EMBL" id="QWEY01000017">
    <property type="protein sequence ID" value="RGP35374.1"/>
    <property type="molecule type" value="Genomic_DNA"/>
</dbReference>
<accession>A0A411YWV4</accession>
<dbReference type="AlphaFoldDB" id="A0A411YWV4"/>
<protein>
    <submittedName>
        <fullName evidence="2">DUF1127 domain-containing protein</fullName>
    </submittedName>
</protein>
<name>A0A411YWV4_9RHOB</name>
<dbReference type="Proteomes" id="UP000284547">
    <property type="component" value="Unassembled WGS sequence"/>
</dbReference>
<evidence type="ECO:0000313" key="3">
    <source>
        <dbReference type="Proteomes" id="UP000284547"/>
    </source>
</evidence>
<comment type="caution">
    <text evidence="2">The sequence shown here is derived from an EMBL/GenBank/DDBJ whole genome shotgun (WGS) entry which is preliminary data.</text>
</comment>
<dbReference type="OrthoDB" id="8244198at2"/>
<sequence>MAYTNTQTVAGFQVGGWMGDVLAKWNVARERRAVYLQTLNELSAMSDRDLADINVARVSIEDIAHEAAYGK</sequence>
<dbReference type="Pfam" id="PF06568">
    <property type="entry name" value="YjiS-like"/>
    <property type="match status" value="1"/>
</dbReference>
<proteinExistence type="predicted"/>
<gene>
    <name evidence="2" type="ORF">D1012_20535</name>
</gene>
<evidence type="ECO:0000259" key="1">
    <source>
        <dbReference type="Pfam" id="PF06568"/>
    </source>
</evidence>
<feature type="domain" description="YjiS-like" evidence="1">
    <location>
        <begin position="30"/>
        <end position="57"/>
    </location>
</feature>
<dbReference type="InterPro" id="IPR009506">
    <property type="entry name" value="YjiS-like"/>
</dbReference>
<keyword evidence="3" id="KW-1185">Reference proteome</keyword>
<reference evidence="2 3" key="1">
    <citation type="submission" date="2018-08" db="EMBL/GenBank/DDBJ databases">
        <title>Flavobacterium tibetense sp. nov., isolated from a wetland YonghuCo on Tibetan Plateau.</title>
        <authorList>
            <person name="Phurbu D."/>
            <person name="Lu H."/>
            <person name="Xing P."/>
        </authorList>
    </citation>
    <scope>NUCLEOTIDE SEQUENCE [LARGE SCALE GENOMIC DNA]</scope>
    <source>
        <strain evidence="2 3">DJC</strain>
    </source>
</reference>
<evidence type="ECO:0000313" key="2">
    <source>
        <dbReference type="EMBL" id="RGP35374.1"/>
    </source>
</evidence>
<organism evidence="2 3">
    <name type="scientific">Pseudotabrizicola alkalilacus</name>
    <dbReference type="NCBI Taxonomy" id="2305252"/>
    <lineage>
        <taxon>Bacteria</taxon>
        <taxon>Pseudomonadati</taxon>
        <taxon>Pseudomonadota</taxon>
        <taxon>Alphaproteobacteria</taxon>
        <taxon>Rhodobacterales</taxon>
        <taxon>Paracoccaceae</taxon>
        <taxon>Pseudotabrizicola</taxon>
    </lineage>
</organism>